<keyword evidence="2" id="KW-0413">Isomerase</keyword>
<evidence type="ECO:0000313" key="3">
    <source>
        <dbReference type="Proteomes" id="UP000037822"/>
    </source>
</evidence>
<reference evidence="2 3" key="1">
    <citation type="submission" date="2015-07" db="EMBL/GenBank/DDBJ databases">
        <title>Whole genome sequencing of Bosea vaviloviae isolated from cave pool.</title>
        <authorList>
            <person name="Tan N.E.H."/>
            <person name="Lee Y.P."/>
            <person name="Gan H.M."/>
            <person name="Barton H."/>
            <person name="Savka M.A."/>
        </authorList>
    </citation>
    <scope>NUCLEOTIDE SEQUENCE [LARGE SCALE GENOMIC DNA]</scope>
    <source>
        <strain evidence="2 3">SD260</strain>
    </source>
</reference>
<dbReference type="Pfam" id="PF07883">
    <property type="entry name" value="Cupin_2"/>
    <property type="match status" value="1"/>
</dbReference>
<sequence>MAGAISLESKLATFEERWSPKIVASFNGHDVMVVKVEGEFVWHAHPDSDDFFFVLKGRLRIRLRDGDVVLGPGELFVVPKGVEHCPVAEEETHLLLIEPAGTPNTGDTATAAPKIAI</sequence>
<name>A0A0N0M8Q1_9HYPH</name>
<evidence type="ECO:0000259" key="1">
    <source>
        <dbReference type="Pfam" id="PF07883"/>
    </source>
</evidence>
<evidence type="ECO:0000313" key="2">
    <source>
        <dbReference type="EMBL" id="KPH75479.1"/>
    </source>
</evidence>
<dbReference type="Proteomes" id="UP000037822">
    <property type="component" value="Unassembled WGS sequence"/>
</dbReference>
<keyword evidence="3" id="KW-1185">Reference proteome</keyword>
<dbReference type="GO" id="GO:0016853">
    <property type="term" value="F:isomerase activity"/>
    <property type="evidence" value="ECO:0007669"/>
    <property type="project" value="UniProtKB-KW"/>
</dbReference>
<dbReference type="OrthoDB" id="9794183at2"/>
<dbReference type="InterPro" id="IPR011051">
    <property type="entry name" value="RmlC_Cupin_sf"/>
</dbReference>
<feature type="domain" description="Cupin type-2" evidence="1">
    <location>
        <begin position="31"/>
        <end position="95"/>
    </location>
</feature>
<comment type="caution">
    <text evidence="2">The sequence shown here is derived from an EMBL/GenBank/DDBJ whole genome shotgun (WGS) entry which is preliminary data.</text>
</comment>
<dbReference type="AlphaFoldDB" id="A0A0N0M8Q1"/>
<dbReference type="PANTHER" id="PTHR36114:SF1">
    <property type="entry name" value="16.7 KDA PROTEIN IN WHIE LOCUS"/>
    <property type="match status" value="1"/>
</dbReference>
<accession>A0A0N0M8Q1</accession>
<dbReference type="CDD" id="cd02226">
    <property type="entry name" value="cupin_YdbB-like"/>
    <property type="match status" value="1"/>
</dbReference>
<dbReference type="InterPro" id="IPR013096">
    <property type="entry name" value="Cupin_2"/>
</dbReference>
<gene>
    <name evidence="2" type="ORF">AE618_24145</name>
</gene>
<dbReference type="PANTHER" id="PTHR36114">
    <property type="entry name" value="16.7 KDA PROTEIN IN WHIE LOCUS"/>
    <property type="match status" value="1"/>
</dbReference>
<dbReference type="InterPro" id="IPR014710">
    <property type="entry name" value="RmlC-like_jellyroll"/>
</dbReference>
<dbReference type="RefSeq" id="WP_054211612.1">
    <property type="nucleotide sequence ID" value="NZ_LGSZ01000078.1"/>
</dbReference>
<dbReference type="InterPro" id="IPR052044">
    <property type="entry name" value="PKS_Associated_Protein"/>
</dbReference>
<proteinExistence type="predicted"/>
<organism evidence="2 3">
    <name type="scientific">Bosea vaviloviae</name>
    <dbReference type="NCBI Taxonomy" id="1526658"/>
    <lineage>
        <taxon>Bacteria</taxon>
        <taxon>Pseudomonadati</taxon>
        <taxon>Pseudomonadota</taxon>
        <taxon>Alphaproteobacteria</taxon>
        <taxon>Hyphomicrobiales</taxon>
        <taxon>Boseaceae</taxon>
        <taxon>Bosea</taxon>
    </lineage>
</organism>
<protein>
    <submittedName>
        <fullName evidence="2">Mannose-6-phosphate isomerase</fullName>
    </submittedName>
</protein>
<dbReference type="EMBL" id="LGSZ01000078">
    <property type="protein sequence ID" value="KPH75479.1"/>
    <property type="molecule type" value="Genomic_DNA"/>
</dbReference>
<dbReference type="SUPFAM" id="SSF51182">
    <property type="entry name" value="RmlC-like cupins"/>
    <property type="match status" value="1"/>
</dbReference>
<dbReference type="Gene3D" id="2.60.120.10">
    <property type="entry name" value="Jelly Rolls"/>
    <property type="match status" value="1"/>
</dbReference>
<dbReference type="PATRIC" id="fig|1526658.3.peg.855"/>